<comment type="caution">
    <text evidence="3">The sequence shown here is derived from an EMBL/GenBank/DDBJ whole genome shotgun (WGS) entry which is preliminary data.</text>
</comment>
<evidence type="ECO:0000256" key="2">
    <source>
        <dbReference type="SAM" id="MobiDB-lite"/>
    </source>
</evidence>
<feature type="region of interest" description="Disordered" evidence="2">
    <location>
        <begin position="603"/>
        <end position="627"/>
    </location>
</feature>
<sequence length="627" mass="67802">MGIAQQGSISAATAGDTLSTPVDKTGDAESSQRAPQQEYALIQQHIAAGDLADAAEMARKLDQLLAKQPASDIDLTLPLAQIGRAFQNAGDTTRATEFFTRANSALQRPASKTLPPATVVLVRLAAASLFVHAGQLDVATETLQNALAAESGITAEQTPLAVDLCLRIGRDSLTKRDLTTAETAYSLAAENADLVQKPTAMLGAAWAVAMSGQRTEEAADRMIAFLKAFPQHQDAARAAQAGIACLKQVGRDEEAEAMISELFNRWPDSDAARDVLNQFGAVEIDEIPERLRKLVLQRDFNQLTPAMTAIAIRIAAAQGDSHAWDRLVTRLGQIDQTGQTTADLLSQLPVAADAERLAMFMLSPPNPLTIQAKSRESACRWAGRNERWSMLALASQSTSPAQNDPTRTITMERLFAEALMQTGRRTEAHSWWCHVVDELAADDFATLLRCAETEVSIGEVDRATRRVDAATKAAGDDRYRAALVAMLSAELGIRRLRFDEARSDLESVVRSSQVDASLRGRAQWMIGETYYLQQKYVEAIEAYRGVAGIDPEGTWVVASLVQAGKSFEQLGRTRDAAVCYSTLVSRHGDSEFAVLASRRLAALSPSDGTTPTKPGSPSNTPNKTLRR</sequence>
<keyword evidence="1" id="KW-0802">TPR repeat</keyword>
<dbReference type="Proteomes" id="UP001500840">
    <property type="component" value="Unassembled WGS sequence"/>
</dbReference>
<evidence type="ECO:0000256" key="1">
    <source>
        <dbReference type="PROSITE-ProRule" id="PRU00339"/>
    </source>
</evidence>
<dbReference type="EMBL" id="BAABGA010000017">
    <property type="protein sequence ID" value="GAA4448861.1"/>
    <property type="molecule type" value="Genomic_DNA"/>
</dbReference>
<keyword evidence="4" id="KW-1185">Reference proteome</keyword>
<protein>
    <submittedName>
        <fullName evidence="3">Tetratricopeptide repeat protein</fullName>
    </submittedName>
</protein>
<feature type="compositionally biased region" description="Polar residues" evidence="2">
    <location>
        <begin position="606"/>
        <end position="627"/>
    </location>
</feature>
<gene>
    <name evidence="3" type="ORF">GCM10023156_12580</name>
</gene>
<name>A0ABP8MFT0_9BACT</name>
<feature type="region of interest" description="Disordered" evidence="2">
    <location>
        <begin position="1"/>
        <end position="35"/>
    </location>
</feature>
<evidence type="ECO:0000313" key="3">
    <source>
        <dbReference type="EMBL" id="GAA4448861.1"/>
    </source>
</evidence>
<dbReference type="Pfam" id="PF13174">
    <property type="entry name" value="TPR_6"/>
    <property type="match status" value="2"/>
</dbReference>
<dbReference type="PROSITE" id="PS50005">
    <property type="entry name" value="TPR"/>
    <property type="match status" value="1"/>
</dbReference>
<dbReference type="InterPro" id="IPR011990">
    <property type="entry name" value="TPR-like_helical_dom_sf"/>
</dbReference>
<dbReference type="SUPFAM" id="SSF48452">
    <property type="entry name" value="TPR-like"/>
    <property type="match status" value="2"/>
</dbReference>
<dbReference type="InterPro" id="IPR019734">
    <property type="entry name" value="TPR_rpt"/>
</dbReference>
<organism evidence="3 4">
    <name type="scientific">Novipirellula rosea</name>
    <dbReference type="NCBI Taxonomy" id="1031540"/>
    <lineage>
        <taxon>Bacteria</taxon>
        <taxon>Pseudomonadati</taxon>
        <taxon>Planctomycetota</taxon>
        <taxon>Planctomycetia</taxon>
        <taxon>Pirellulales</taxon>
        <taxon>Pirellulaceae</taxon>
        <taxon>Novipirellula</taxon>
    </lineage>
</organism>
<feature type="repeat" description="TPR" evidence="1">
    <location>
        <begin position="520"/>
        <end position="553"/>
    </location>
</feature>
<evidence type="ECO:0000313" key="4">
    <source>
        <dbReference type="Proteomes" id="UP001500840"/>
    </source>
</evidence>
<accession>A0ABP8MFT0</accession>
<reference evidence="4" key="1">
    <citation type="journal article" date="2019" name="Int. J. Syst. Evol. Microbiol.">
        <title>The Global Catalogue of Microorganisms (GCM) 10K type strain sequencing project: providing services to taxonomists for standard genome sequencing and annotation.</title>
        <authorList>
            <consortium name="The Broad Institute Genomics Platform"/>
            <consortium name="The Broad Institute Genome Sequencing Center for Infectious Disease"/>
            <person name="Wu L."/>
            <person name="Ma J."/>
        </authorList>
    </citation>
    <scope>NUCLEOTIDE SEQUENCE [LARGE SCALE GENOMIC DNA]</scope>
    <source>
        <strain evidence="4">JCM 17759</strain>
    </source>
</reference>
<proteinExistence type="predicted"/>
<dbReference type="Gene3D" id="1.25.40.10">
    <property type="entry name" value="Tetratricopeptide repeat domain"/>
    <property type="match status" value="2"/>
</dbReference>